<dbReference type="GO" id="GO:0032153">
    <property type="term" value="C:cell division site"/>
    <property type="evidence" value="ECO:0007669"/>
    <property type="project" value="UniProtKB-UniRule"/>
</dbReference>
<organism evidence="9 10">
    <name type="scientific">Candidatus Erwinia haradaeae</name>
    <dbReference type="NCBI Taxonomy" id="1922217"/>
    <lineage>
        <taxon>Bacteria</taxon>
        <taxon>Pseudomonadati</taxon>
        <taxon>Pseudomonadota</taxon>
        <taxon>Gammaproteobacteria</taxon>
        <taxon>Enterobacterales</taxon>
        <taxon>Erwiniaceae</taxon>
        <taxon>Erwinia</taxon>
    </lineage>
</organism>
<keyword evidence="2" id="KW-0997">Cell inner membrane</keyword>
<evidence type="ECO:0000256" key="1">
    <source>
        <dbReference type="ARBA" id="ARBA00022475"/>
    </source>
</evidence>
<evidence type="ECO:0000256" key="2">
    <source>
        <dbReference type="ARBA" id="ARBA00022519"/>
    </source>
</evidence>
<dbReference type="NCBIfam" id="NF007009">
    <property type="entry name" value="PRK09472.1"/>
    <property type="match status" value="1"/>
</dbReference>
<dbReference type="NCBIfam" id="TIGR01174">
    <property type="entry name" value="ftsA"/>
    <property type="match status" value="1"/>
</dbReference>
<dbReference type="PANTHER" id="PTHR32432:SF4">
    <property type="entry name" value="CELL DIVISION PROTEIN FTSA"/>
    <property type="match status" value="1"/>
</dbReference>
<dbReference type="InterPro" id="IPR020823">
    <property type="entry name" value="Cell_div_FtsA"/>
</dbReference>
<dbReference type="GO" id="GO:0009898">
    <property type="term" value="C:cytoplasmic side of plasma membrane"/>
    <property type="evidence" value="ECO:0007669"/>
    <property type="project" value="UniProtKB-UniRule"/>
</dbReference>
<dbReference type="InterPro" id="IPR050696">
    <property type="entry name" value="FtsA/MreB"/>
</dbReference>
<keyword evidence="1 6" id="KW-1003">Cell membrane</keyword>
<evidence type="ECO:0000256" key="4">
    <source>
        <dbReference type="ARBA" id="ARBA00023136"/>
    </source>
</evidence>
<evidence type="ECO:0000256" key="7">
    <source>
        <dbReference type="PIRNR" id="PIRNR003101"/>
    </source>
</evidence>
<gene>
    <name evidence="6 9" type="primary">ftsA</name>
    <name evidence="9" type="ORF">ERCIPSPA2889_385</name>
</gene>
<sequence length="418" mass="45714">MIKLIDKKLLVGLEIGTTKIVTIVGEVLPDGMINVIGIGESLSRGMDKGGVNNLELVVQCVKKAINQAELMADCQIESVYLALSGQHISCQNEIGIVPISEEEVTQEDVDTVVHTAQSVRMRDEHRILHVIPQEYAIDYQEGIKNPVGLSGVRMQAKVHLITCHNDMAKNIVKVVSRCGLKVDQLIFAGLASSLAVLTEDERELGVCIVDIGGGTMDIAIYTNGALRYSKVIPYAGYIVTSDIAYAFGTPPADAEAIKLSKGCVVESLTVEDEIVEVPSVGGRLPQNLQLKTLTEIVELRYTELLNLVNDEILQFQNSLSKNNVKYHLAAGIVLTGGASQINGLAACAQGVFHAKVRIGHPIYISDSIKTIQGSSYSTVVGLLHYGKEYRMNNQKSMKQRSSVNIWLKKINRWLKKEF</sequence>
<dbReference type="FunFam" id="3.30.420.40:FF:000030">
    <property type="entry name" value="Cell division protein FtsA"/>
    <property type="match status" value="1"/>
</dbReference>
<feature type="domain" description="SHS2" evidence="8">
    <location>
        <begin position="10"/>
        <end position="196"/>
    </location>
</feature>
<evidence type="ECO:0000256" key="6">
    <source>
        <dbReference type="HAMAP-Rule" id="MF_02033"/>
    </source>
</evidence>
<keyword evidence="4 6" id="KW-0472">Membrane</keyword>
<evidence type="ECO:0000313" key="10">
    <source>
        <dbReference type="Proteomes" id="UP000294343"/>
    </source>
</evidence>
<comment type="similarity">
    <text evidence="6 7">Belongs to the FtsA/MreB family.</text>
</comment>
<proteinExistence type="inferred from homology"/>
<dbReference type="InterPro" id="IPR003494">
    <property type="entry name" value="SHS2_FtsA"/>
</dbReference>
<protein>
    <recommendedName>
        <fullName evidence="6 7">Cell division protein FtsA</fullName>
    </recommendedName>
</protein>
<dbReference type="FunFam" id="3.30.1490.110:FF:000001">
    <property type="entry name" value="Cell division protein FtsA"/>
    <property type="match status" value="1"/>
</dbReference>
<dbReference type="Gene3D" id="3.30.1490.110">
    <property type="match status" value="1"/>
</dbReference>
<comment type="function">
    <text evidence="6 7">Cell division protein that is involved in the assembly of the Z ring. May serve as a membrane anchor for the Z ring.</text>
</comment>
<dbReference type="SUPFAM" id="SSF53067">
    <property type="entry name" value="Actin-like ATPase domain"/>
    <property type="match status" value="2"/>
</dbReference>
<dbReference type="Pfam" id="PF14450">
    <property type="entry name" value="FtsA"/>
    <property type="match status" value="1"/>
</dbReference>
<dbReference type="HAMAP" id="MF_02033">
    <property type="entry name" value="FtsA"/>
    <property type="match status" value="1"/>
</dbReference>
<comment type="subcellular location">
    <subcellularLocation>
        <location evidence="6">Cell membrane</location>
        <topology evidence="6">Peripheral membrane protein</topology>
        <orientation evidence="6">Cytoplasmic side</orientation>
    </subcellularLocation>
    <text evidence="6">Localizes to the Z ring in an FtsZ-dependent manner. Targeted to the membrane through a conserved C-terminal amphipathic helix.</text>
</comment>
<comment type="subunit">
    <text evidence="6">Self-interacts. Interacts with FtsZ.</text>
</comment>
<dbReference type="OrthoDB" id="9810567at2"/>
<dbReference type="Gene3D" id="3.30.420.40">
    <property type="match status" value="1"/>
</dbReference>
<evidence type="ECO:0000259" key="8">
    <source>
        <dbReference type="SMART" id="SM00842"/>
    </source>
</evidence>
<dbReference type="Pfam" id="PF02491">
    <property type="entry name" value="SHS2_FTSA"/>
    <property type="match status" value="1"/>
</dbReference>
<dbReference type="CDD" id="cd24048">
    <property type="entry name" value="ASKHA_NBD_FtsA"/>
    <property type="match status" value="1"/>
</dbReference>
<keyword evidence="3 6" id="KW-0132">Cell division</keyword>
<dbReference type="PIRSF" id="PIRSF003101">
    <property type="entry name" value="FtsA"/>
    <property type="match status" value="1"/>
</dbReference>
<evidence type="ECO:0000256" key="5">
    <source>
        <dbReference type="ARBA" id="ARBA00023306"/>
    </source>
</evidence>
<dbReference type="RefSeq" id="WP_157989177.1">
    <property type="nucleotide sequence ID" value="NZ_LR217730.1"/>
</dbReference>
<reference evidence="9 10" key="1">
    <citation type="submission" date="2019-02" db="EMBL/GenBank/DDBJ databases">
        <authorList>
            <person name="Manzano-Marin A."/>
            <person name="Manzano-Marin A."/>
        </authorList>
    </citation>
    <scope>NUCLEOTIDE SEQUENCE [LARGE SCALE GENOMIC DNA]</scope>
    <source>
        <strain evidence="9 10">ErCipseudotsugae</strain>
    </source>
</reference>
<keyword evidence="5 6" id="KW-0131">Cell cycle</keyword>
<dbReference type="PANTHER" id="PTHR32432">
    <property type="entry name" value="CELL DIVISION PROTEIN FTSA-RELATED"/>
    <property type="match status" value="1"/>
</dbReference>
<dbReference type="Proteomes" id="UP000294343">
    <property type="component" value="Chromosome"/>
</dbReference>
<accession>A0A451DI11</accession>
<dbReference type="EMBL" id="LR217730">
    <property type="protein sequence ID" value="VFP86262.1"/>
    <property type="molecule type" value="Genomic_DNA"/>
</dbReference>
<dbReference type="SMART" id="SM00842">
    <property type="entry name" value="FtsA"/>
    <property type="match status" value="1"/>
</dbReference>
<evidence type="ECO:0000313" key="9">
    <source>
        <dbReference type="EMBL" id="VFP86262.1"/>
    </source>
</evidence>
<dbReference type="GO" id="GO:0043093">
    <property type="term" value="P:FtsZ-dependent cytokinesis"/>
    <property type="evidence" value="ECO:0007669"/>
    <property type="project" value="UniProtKB-UniRule"/>
</dbReference>
<dbReference type="AlphaFoldDB" id="A0A451DI11"/>
<dbReference type="InterPro" id="IPR043129">
    <property type="entry name" value="ATPase_NBD"/>
</dbReference>
<name>A0A451DI11_9GAMM</name>
<evidence type="ECO:0000256" key="3">
    <source>
        <dbReference type="ARBA" id="ARBA00022618"/>
    </source>
</evidence>